<dbReference type="SUPFAM" id="SSF46689">
    <property type="entry name" value="Homeodomain-like"/>
    <property type="match status" value="1"/>
</dbReference>
<feature type="DNA-binding region" description="Homeobox" evidence="7">
    <location>
        <begin position="48"/>
        <end position="107"/>
    </location>
</feature>
<dbReference type="GO" id="GO:0000122">
    <property type="term" value="P:negative regulation of transcription by RNA polymerase II"/>
    <property type="evidence" value="ECO:0007669"/>
    <property type="project" value="TreeGrafter"/>
</dbReference>
<dbReference type="Proteomes" id="UP000094527">
    <property type="component" value="Unassembled WGS sequence"/>
</dbReference>
<dbReference type="GO" id="GO:0000978">
    <property type="term" value="F:RNA polymerase II cis-regulatory region sequence-specific DNA binding"/>
    <property type="evidence" value="ECO:0007669"/>
    <property type="project" value="TreeGrafter"/>
</dbReference>
<evidence type="ECO:0000313" key="10">
    <source>
        <dbReference type="EMBL" id="ODN05869.1"/>
    </source>
</evidence>
<dbReference type="InterPro" id="IPR009057">
    <property type="entry name" value="Homeodomain-like_sf"/>
</dbReference>
<reference evidence="10 11" key="1">
    <citation type="journal article" date="2016" name="Genome Biol. Evol.">
        <title>Gene Family Evolution Reflects Adaptation to Soil Environmental Stressors in the Genome of the Collembolan Orchesella cincta.</title>
        <authorList>
            <person name="Faddeeva-Vakhrusheva A."/>
            <person name="Derks M.F."/>
            <person name="Anvar S.Y."/>
            <person name="Agamennone V."/>
            <person name="Suring W."/>
            <person name="Smit S."/>
            <person name="van Straalen N.M."/>
            <person name="Roelofs D."/>
        </authorList>
    </citation>
    <scope>NUCLEOTIDE SEQUENCE [LARGE SCALE GENOMIC DNA]</scope>
    <source>
        <tissue evidence="10">Mixed pool</tissue>
    </source>
</reference>
<protein>
    <submittedName>
        <fullName evidence="10">Homeobox protein Hox-A7</fullName>
    </submittedName>
</protein>
<dbReference type="Gene3D" id="1.10.10.60">
    <property type="entry name" value="Homeodomain-like"/>
    <property type="match status" value="1"/>
</dbReference>
<evidence type="ECO:0000256" key="5">
    <source>
        <dbReference type="ARBA" id="ARBA00023155"/>
    </source>
</evidence>
<evidence type="ECO:0000313" key="11">
    <source>
        <dbReference type="Proteomes" id="UP000094527"/>
    </source>
</evidence>
<dbReference type="EMBL" id="LJIJ01000014">
    <property type="protein sequence ID" value="ODN05869.1"/>
    <property type="molecule type" value="Genomic_DNA"/>
</dbReference>
<evidence type="ECO:0000256" key="4">
    <source>
        <dbReference type="ARBA" id="ARBA00023125"/>
    </source>
</evidence>
<dbReference type="Pfam" id="PF00046">
    <property type="entry name" value="Homeodomain"/>
    <property type="match status" value="1"/>
</dbReference>
<evidence type="ECO:0000256" key="7">
    <source>
        <dbReference type="PROSITE-ProRule" id="PRU00108"/>
    </source>
</evidence>
<dbReference type="CDD" id="cd00086">
    <property type="entry name" value="homeodomain"/>
    <property type="match status" value="1"/>
</dbReference>
<keyword evidence="5 7" id="KW-0371">Homeobox</keyword>
<dbReference type="InterPro" id="IPR001356">
    <property type="entry name" value="HD"/>
</dbReference>
<keyword evidence="3" id="KW-0217">Developmental protein</keyword>
<evidence type="ECO:0000256" key="3">
    <source>
        <dbReference type="ARBA" id="ARBA00022473"/>
    </source>
</evidence>
<dbReference type="AlphaFoldDB" id="A0A1D2NKX6"/>
<comment type="subcellular location">
    <subcellularLocation>
        <location evidence="1 7 8">Nucleus</location>
    </subcellularLocation>
</comment>
<dbReference type="PROSITE" id="PS50071">
    <property type="entry name" value="HOMEOBOX_2"/>
    <property type="match status" value="1"/>
</dbReference>
<dbReference type="SMART" id="SM00389">
    <property type="entry name" value="HOX"/>
    <property type="match status" value="1"/>
</dbReference>
<dbReference type="InterPro" id="IPR020479">
    <property type="entry name" value="HD_metazoa"/>
</dbReference>
<dbReference type="OMA" id="TEFAVDK"/>
<dbReference type="InterPro" id="IPR050296">
    <property type="entry name" value="Antp_homeobox"/>
</dbReference>
<keyword evidence="6 7" id="KW-0539">Nucleus</keyword>
<dbReference type="PROSITE" id="PS00027">
    <property type="entry name" value="HOMEOBOX_1"/>
    <property type="match status" value="1"/>
</dbReference>
<sequence length="279" mass="31960">MVSPPPPSAYETFSEDPMGSLVVRRANACGITTFIRTGDPSNINPATGKRMRQTYTRSQTLELEKEFHFNKYLTRRRRIEIANALGLTERQIKIWFQNRRMKAKKDMKIGAETTGAEGLISYPGSIGLSSPNPTVIQQNHSLLLQQQHQHQQLHQNHLHHHDHKQLQQHHQFGGQLCHIQSQENEHETDKAHHLGQVPSSQHHPFFHHFTGYPSPSEQQGTSNINSADVAEAEVLLESEKHQFKTSNLAEDYLKEETEFAVDKITAKFLDHSDDETKWI</sequence>
<dbReference type="OrthoDB" id="6159439at2759"/>
<dbReference type="InterPro" id="IPR000047">
    <property type="entry name" value="HTH_motif"/>
</dbReference>
<evidence type="ECO:0000256" key="6">
    <source>
        <dbReference type="ARBA" id="ARBA00023242"/>
    </source>
</evidence>
<organism evidence="10 11">
    <name type="scientific">Orchesella cincta</name>
    <name type="common">Springtail</name>
    <name type="synonym">Podura cincta</name>
    <dbReference type="NCBI Taxonomy" id="48709"/>
    <lineage>
        <taxon>Eukaryota</taxon>
        <taxon>Metazoa</taxon>
        <taxon>Ecdysozoa</taxon>
        <taxon>Arthropoda</taxon>
        <taxon>Hexapoda</taxon>
        <taxon>Collembola</taxon>
        <taxon>Entomobryomorpha</taxon>
        <taxon>Entomobryoidea</taxon>
        <taxon>Orchesellidae</taxon>
        <taxon>Orchesellinae</taxon>
        <taxon>Orchesella</taxon>
    </lineage>
</organism>
<dbReference type="GO" id="GO:0005634">
    <property type="term" value="C:nucleus"/>
    <property type="evidence" value="ECO:0007669"/>
    <property type="project" value="UniProtKB-SubCell"/>
</dbReference>
<evidence type="ECO:0000256" key="2">
    <source>
        <dbReference type="ARBA" id="ARBA00009107"/>
    </source>
</evidence>
<proteinExistence type="inferred from homology"/>
<feature type="domain" description="Homeobox" evidence="9">
    <location>
        <begin position="46"/>
        <end position="106"/>
    </location>
</feature>
<dbReference type="PANTHER" id="PTHR45659:SF4">
    <property type="entry name" value="HOMEOBOX PROTEIN ABDOMINAL-A"/>
    <property type="match status" value="1"/>
</dbReference>
<comment type="similarity">
    <text evidence="2">Belongs to the Antp homeobox family.</text>
</comment>
<dbReference type="PRINTS" id="PR00024">
    <property type="entry name" value="HOMEOBOX"/>
</dbReference>
<accession>A0A1D2NKX6</accession>
<evidence type="ECO:0000256" key="8">
    <source>
        <dbReference type="RuleBase" id="RU000682"/>
    </source>
</evidence>
<dbReference type="InterPro" id="IPR017970">
    <property type="entry name" value="Homeobox_CS"/>
</dbReference>
<gene>
    <name evidence="10" type="ORF">Ocin01_00816</name>
</gene>
<dbReference type="PANTHER" id="PTHR45659">
    <property type="entry name" value="HOMEOBOX PROTEIN HOX"/>
    <property type="match status" value="1"/>
</dbReference>
<evidence type="ECO:0000259" key="9">
    <source>
        <dbReference type="PROSITE" id="PS50071"/>
    </source>
</evidence>
<evidence type="ECO:0000256" key="1">
    <source>
        <dbReference type="ARBA" id="ARBA00004123"/>
    </source>
</evidence>
<name>A0A1D2NKX6_ORCCI</name>
<dbReference type="GO" id="GO:0000981">
    <property type="term" value="F:DNA-binding transcription factor activity, RNA polymerase II-specific"/>
    <property type="evidence" value="ECO:0007669"/>
    <property type="project" value="InterPro"/>
</dbReference>
<dbReference type="STRING" id="48709.A0A1D2NKX6"/>
<keyword evidence="4 7" id="KW-0238">DNA-binding</keyword>
<comment type="caution">
    <text evidence="10">The sequence shown here is derived from an EMBL/GenBank/DDBJ whole genome shotgun (WGS) entry which is preliminary data.</text>
</comment>
<keyword evidence="11" id="KW-1185">Reference proteome</keyword>
<dbReference type="PRINTS" id="PR00031">
    <property type="entry name" value="HTHREPRESSR"/>
</dbReference>
<dbReference type="GO" id="GO:0009952">
    <property type="term" value="P:anterior/posterior pattern specification"/>
    <property type="evidence" value="ECO:0007669"/>
    <property type="project" value="TreeGrafter"/>
</dbReference>